<accession>A0A8D8FPI8</accession>
<reference evidence="1" key="1">
    <citation type="submission" date="2021-05" db="EMBL/GenBank/DDBJ databases">
        <authorList>
            <person name="Alioto T."/>
            <person name="Alioto T."/>
            <person name="Gomez Garrido J."/>
        </authorList>
    </citation>
    <scope>NUCLEOTIDE SEQUENCE</scope>
</reference>
<name>A0A8D8FPI8_CULPI</name>
<organism evidence="1">
    <name type="scientific">Culex pipiens</name>
    <name type="common">House mosquito</name>
    <dbReference type="NCBI Taxonomy" id="7175"/>
    <lineage>
        <taxon>Eukaryota</taxon>
        <taxon>Metazoa</taxon>
        <taxon>Ecdysozoa</taxon>
        <taxon>Arthropoda</taxon>
        <taxon>Hexapoda</taxon>
        <taxon>Insecta</taxon>
        <taxon>Pterygota</taxon>
        <taxon>Neoptera</taxon>
        <taxon>Endopterygota</taxon>
        <taxon>Diptera</taxon>
        <taxon>Nematocera</taxon>
        <taxon>Culicoidea</taxon>
        <taxon>Culicidae</taxon>
        <taxon>Culicinae</taxon>
        <taxon>Culicini</taxon>
        <taxon>Culex</taxon>
        <taxon>Culex</taxon>
    </lineage>
</organism>
<sequence length="132" mass="15154">MFQLTKRSIQVIQFLPFQTLRMDLVLSNNAPIFYCGPLQKLLSKRLLWLLNEQQPLVLLNAPMLQLLSTIKPPPPPSLIRRSLIQPLLRQPLLHQSLLSIKPPPPPLLIQWPPIQPPLRLPLLLTKPPLNCH</sequence>
<protein>
    <submittedName>
        <fullName evidence="1">(northern house mosquito) hypothetical protein</fullName>
    </submittedName>
</protein>
<dbReference type="EMBL" id="HBUE01081401">
    <property type="protein sequence ID" value="CAG6477659.1"/>
    <property type="molecule type" value="Transcribed_RNA"/>
</dbReference>
<dbReference type="AlphaFoldDB" id="A0A8D8FPI8"/>
<evidence type="ECO:0000313" key="1">
    <source>
        <dbReference type="EMBL" id="CAG6477659.1"/>
    </source>
</evidence>
<proteinExistence type="predicted"/>